<accession>A0ABZ2KAD4</accession>
<protein>
    <submittedName>
        <fullName evidence="1">Uncharacterized protein</fullName>
    </submittedName>
</protein>
<evidence type="ECO:0000313" key="2">
    <source>
        <dbReference type="Proteomes" id="UP001379533"/>
    </source>
</evidence>
<gene>
    <name evidence="1" type="ORF">LZC95_48770</name>
</gene>
<keyword evidence="2" id="KW-1185">Reference proteome</keyword>
<dbReference type="RefSeq" id="WP_394844930.1">
    <property type="nucleotide sequence ID" value="NZ_CP089982.1"/>
</dbReference>
<reference evidence="1 2" key="1">
    <citation type="submission" date="2021-12" db="EMBL/GenBank/DDBJ databases">
        <title>Discovery of the Pendulisporaceae a myxobacterial family with distinct sporulation behavior and unique specialized metabolism.</title>
        <authorList>
            <person name="Garcia R."/>
            <person name="Popoff A."/>
            <person name="Bader C.D."/>
            <person name="Loehr J."/>
            <person name="Walesch S."/>
            <person name="Walt C."/>
            <person name="Boldt J."/>
            <person name="Bunk B."/>
            <person name="Haeckl F.J.F.P.J."/>
            <person name="Gunesch A.P."/>
            <person name="Birkelbach J."/>
            <person name="Nuebel U."/>
            <person name="Pietschmann T."/>
            <person name="Bach T."/>
            <person name="Mueller R."/>
        </authorList>
    </citation>
    <scope>NUCLEOTIDE SEQUENCE [LARGE SCALE GENOMIC DNA]</scope>
    <source>
        <strain evidence="1 2">MSr12523</strain>
    </source>
</reference>
<sequence length="196" mass="22539">MEWTLAELTEEIANDPWFARLIGGEPMNEQMRAEYQAWLRARGDVRAEVLRLHEALCAEPPPAHHAALREQFESLLGQVAPRWWRLVRTFYGVRNCGASPFTPEYRKLRFAYPCSKTWDTLEPTAMPKERHCQECGHSVYFCTSAEEASQRARQGQCISVTTLMAQRMGQRAMQNHTGFPKPDECWADTIFSSEEG</sequence>
<name>A0ABZ2KAD4_9BACT</name>
<evidence type="ECO:0000313" key="1">
    <source>
        <dbReference type="EMBL" id="WXA94328.1"/>
    </source>
</evidence>
<organism evidence="1 2">
    <name type="scientific">Pendulispora brunnea</name>
    <dbReference type="NCBI Taxonomy" id="2905690"/>
    <lineage>
        <taxon>Bacteria</taxon>
        <taxon>Pseudomonadati</taxon>
        <taxon>Myxococcota</taxon>
        <taxon>Myxococcia</taxon>
        <taxon>Myxococcales</taxon>
        <taxon>Sorangiineae</taxon>
        <taxon>Pendulisporaceae</taxon>
        <taxon>Pendulispora</taxon>
    </lineage>
</organism>
<dbReference type="Proteomes" id="UP001379533">
    <property type="component" value="Chromosome"/>
</dbReference>
<proteinExistence type="predicted"/>
<dbReference type="EMBL" id="CP089982">
    <property type="protein sequence ID" value="WXA94328.1"/>
    <property type="molecule type" value="Genomic_DNA"/>
</dbReference>